<proteinExistence type="predicted"/>
<name>A0A9D1F4L5_9FIRM</name>
<dbReference type="AlphaFoldDB" id="A0A9D1F4L5"/>
<evidence type="ECO:0000313" key="1">
    <source>
        <dbReference type="EMBL" id="HIS47027.1"/>
    </source>
</evidence>
<dbReference type="Gene3D" id="3.40.50.10850">
    <property type="entry name" value="Ntrc-like two-domain protein"/>
    <property type="match status" value="1"/>
</dbReference>
<reference evidence="1" key="2">
    <citation type="journal article" date="2021" name="PeerJ">
        <title>Extensive microbial diversity within the chicken gut microbiome revealed by metagenomics and culture.</title>
        <authorList>
            <person name="Gilroy R."/>
            <person name="Ravi A."/>
            <person name="Getino M."/>
            <person name="Pursley I."/>
            <person name="Horton D.L."/>
            <person name="Alikhan N.F."/>
            <person name="Baker D."/>
            <person name="Gharbi K."/>
            <person name="Hall N."/>
            <person name="Watson M."/>
            <person name="Adriaenssens E.M."/>
            <person name="Foster-Nyarko E."/>
            <person name="Jarju S."/>
            <person name="Secka A."/>
            <person name="Antonio M."/>
            <person name="Oren A."/>
            <person name="Chaudhuri R.R."/>
            <person name="La Ragione R."/>
            <person name="Hildebrand F."/>
            <person name="Pallen M.J."/>
        </authorList>
    </citation>
    <scope>NUCLEOTIDE SEQUENCE</scope>
    <source>
        <strain evidence="1">CHK178-757</strain>
    </source>
</reference>
<gene>
    <name evidence="1" type="ORF">IAB46_05615</name>
</gene>
<reference evidence="1" key="1">
    <citation type="submission" date="2020-10" db="EMBL/GenBank/DDBJ databases">
        <authorList>
            <person name="Gilroy R."/>
        </authorList>
    </citation>
    <scope>NUCLEOTIDE SEQUENCE</scope>
    <source>
        <strain evidence="1">CHK178-757</strain>
    </source>
</reference>
<organism evidence="1 2">
    <name type="scientific">Candidatus Scybalocola faecigallinarum</name>
    <dbReference type="NCBI Taxonomy" id="2840941"/>
    <lineage>
        <taxon>Bacteria</taxon>
        <taxon>Bacillati</taxon>
        <taxon>Bacillota</taxon>
        <taxon>Clostridia</taxon>
        <taxon>Lachnospirales</taxon>
        <taxon>Lachnospiraceae</taxon>
        <taxon>Lachnospiraceae incertae sedis</taxon>
        <taxon>Candidatus Scybalocola (ex Gilroy et al. 2021)</taxon>
    </lineage>
</organism>
<dbReference type="EMBL" id="DVIT01000022">
    <property type="protein sequence ID" value="HIS47027.1"/>
    <property type="molecule type" value="Genomic_DNA"/>
</dbReference>
<accession>A0A9D1F4L5</accession>
<comment type="caution">
    <text evidence="1">The sequence shown here is derived from an EMBL/GenBank/DDBJ whole genome shotgun (WGS) entry which is preliminary data.</text>
</comment>
<evidence type="ECO:0000313" key="2">
    <source>
        <dbReference type="Proteomes" id="UP000823927"/>
    </source>
</evidence>
<dbReference type="Proteomes" id="UP000823927">
    <property type="component" value="Unassembled WGS sequence"/>
</dbReference>
<sequence>MKNIVLCICDPDEAYLNRLNGFIQHQEHSPFIVRTYTGPDGICADEGISGILLASSTFFDSFQKNREDALFEKDWGYVVFLDEGTGSLPAGTDISFGDVPVDVIDKYQSAAHIYEHLLDLCSRQGSFLIRPELLKGSPVEVYGVFSPEDKNMQKRWALWRARETARERPCLYVTFEECFVPENRGQGLSRLILLLKERMRDGDRNLEALTNLDGLTAAEGMLDLLAPADCPYDLKEMGEDEWYCWLEHMIRHGKYLAIVINFGPGLPALCLLELCSRIFVPVSQNDGQAGKDFKNLLEFMGKEALVQKMELVPAEGI</sequence>
<protein>
    <submittedName>
        <fullName evidence="1">Uncharacterized protein</fullName>
    </submittedName>
</protein>